<feature type="transmembrane region" description="Helical" evidence="12">
    <location>
        <begin position="222"/>
        <end position="239"/>
    </location>
</feature>
<evidence type="ECO:0000256" key="1">
    <source>
        <dbReference type="ARBA" id="ARBA00004477"/>
    </source>
</evidence>
<evidence type="ECO:0000256" key="9">
    <source>
        <dbReference type="PIRNR" id="PIRNR000439"/>
    </source>
</evidence>
<gene>
    <name evidence="13" type="primary">DGAT1</name>
    <name evidence="13" type="synonym">dgat1a</name>
</gene>
<dbReference type="GO" id="GO:0019432">
    <property type="term" value="P:triglyceride biosynthetic process"/>
    <property type="evidence" value="ECO:0007669"/>
    <property type="project" value="TreeGrafter"/>
</dbReference>
<feature type="transmembrane region" description="Helical" evidence="12">
    <location>
        <begin position="192"/>
        <end position="216"/>
    </location>
</feature>
<dbReference type="InterPro" id="IPR014371">
    <property type="entry name" value="Oat_ACAT_DAG_ARE"/>
</dbReference>
<evidence type="ECO:0000313" key="13">
    <source>
        <dbReference type="Ensembl" id="ENSSAUP00010033678.1"/>
    </source>
</evidence>
<reference evidence="13" key="1">
    <citation type="submission" date="2021-04" db="EMBL/GenBank/DDBJ databases">
        <authorList>
            <consortium name="Wellcome Sanger Institute Data Sharing"/>
        </authorList>
    </citation>
    <scope>NUCLEOTIDE SEQUENCE [LARGE SCALE GENOMIC DNA]</scope>
</reference>
<sequence>MSDRAEMRGPVTRRRRTTISGGGNGAIGVKQASGSKSHEAGEKPPLCPAKAKKDEVDRHASNNGKVDKQMRVSGEQQLANTPRKQRSAVEDINDRLSCHVLQESLLSSASGYSNYRGILNWCVVMLVLSNARLFLENIIKYGILVDPIQVVSLFLKDPYSWPAACLIIVSNVFILAALYTERRLAVGTISEMTGLILHMFNLTSLLIFPSATVLSVPSMTPVGGVLSLGVYTVLFLKLYSYQDTNRWCREIRQAKAKRLTRSYSCPSVAQSNGSAVHAHVTYPGNLTHRDMYYFVFAPTLCYQLNFPRSSRIRKRFLMRRLFEMWMVPTIQNSMKPFQVPNHLIWLIFFYWFFHSSMNFVAELLQFGDREFYKDWWNSETVTYFWANWNIPVHKWCLRHFYKPMLRKGINKFCAQTAVFLVSAFFHEYLVSVPLKMFRLWAFMGMMAQVPLAWFVSRFLNGNYGNAAVWISLIIGQPVAVLMYVHDYYVIHYGGTT</sequence>
<keyword evidence="7 9" id="KW-0472">Membrane</keyword>
<dbReference type="PIRSF" id="PIRSF000439">
    <property type="entry name" value="Oat_ACAT_DAG_ARE"/>
    <property type="match status" value="1"/>
</dbReference>
<feature type="active site" evidence="10">
    <location>
        <position position="426"/>
    </location>
</feature>
<accession>A0A671W3J6</accession>
<evidence type="ECO:0000256" key="5">
    <source>
        <dbReference type="ARBA" id="ARBA00022824"/>
    </source>
</evidence>
<keyword evidence="6 12" id="KW-1133">Transmembrane helix</keyword>
<name>A0A671W3J6_SPAAU</name>
<evidence type="ECO:0000256" key="10">
    <source>
        <dbReference type="PIRSR" id="PIRSR000439-1"/>
    </source>
</evidence>
<keyword evidence="8 9" id="KW-0012">Acyltransferase</keyword>
<dbReference type="Ensembl" id="ENSSAUT00010035485.1">
    <property type="protein sequence ID" value="ENSSAUP00010033678.1"/>
    <property type="gene ID" value="ENSSAUG00010014280.1"/>
</dbReference>
<dbReference type="PANTHER" id="PTHR10408">
    <property type="entry name" value="STEROL O-ACYLTRANSFERASE"/>
    <property type="match status" value="1"/>
</dbReference>
<comment type="similarity">
    <text evidence="2 9">Belongs to the membrane-bound acyltransferase family. Sterol o-acyltransferase subfamily.</text>
</comment>
<feature type="transmembrane region" description="Helical" evidence="12">
    <location>
        <begin position="467"/>
        <end position="485"/>
    </location>
</feature>
<keyword evidence="4 12" id="KW-0812">Transmembrane</keyword>
<evidence type="ECO:0000256" key="7">
    <source>
        <dbReference type="ARBA" id="ARBA00023136"/>
    </source>
</evidence>
<dbReference type="Pfam" id="PF03062">
    <property type="entry name" value="MBOAT"/>
    <property type="match status" value="1"/>
</dbReference>
<evidence type="ECO:0000256" key="12">
    <source>
        <dbReference type="SAM" id="Phobius"/>
    </source>
</evidence>
<dbReference type="AlphaFoldDB" id="A0A671W3J6"/>
<feature type="transmembrane region" description="Helical" evidence="12">
    <location>
        <begin position="159"/>
        <end position="180"/>
    </location>
</feature>
<dbReference type="GeneTree" id="ENSGT00950000183081"/>
<evidence type="ECO:0000256" key="4">
    <source>
        <dbReference type="ARBA" id="ARBA00022692"/>
    </source>
</evidence>
<keyword evidence="5 9" id="KW-0256">Endoplasmic reticulum</keyword>
<dbReference type="GO" id="GO:0004144">
    <property type="term" value="F:diacylglycerol O-acyltransferase activity"/>
    <property type="evidence" value="ECO:0007669"/>
    <property type="project" value="TreeGrafter"/>
</dbReference>
<evidence type="ECO:0000256" key="8">
    <source>
        <dbReference type="ARBA" id="ARBA00023315"/>
    </source>
</evidence>
<evidence type="ECO:0000256" key="2">
    <source>
        <dbReference type="ARBA" id="ARBA00009010"/>
    </source>
</evidence>
<proteinExistence type="inferred from homology"/>
<keyword evidence="14" id="KW-1185">Reference proteome</keyword>
<feature type="transmembrane region" description="Helical" evidence="12">
    <location>
        <begin position="343"/>
        <end position="364"/>
    </location>
</feature>
<dbReference type="Proteomes" id="UP000472265">
    <property type="component" value="Chromosome 3"/>
</dbReference>
<organism evidence="13 14">
    <name type="scientific">Sparus aurata</name>
    <name type="common">Gilthead sea bream</name>
    <dbReference type="NCBI Taxonomy" id="8175"/>
    <lineage>
        <taxon>Eukaryota</taxon>
        <taxon>Metazoa</taxon>
        <taxon>Chordata</taxon>
        <taxon>Craniata</taxon>
        <taxon>Vertebrata</taxon>
        <taxon>Euteleostomi</taxon>
        <taxon>Actinopterygii</taxon>
        <taxon>Neopterygii</taxon>
        <taxon>Teleostei</taxon>
        <taxon>Neoteleostei</taxon>
        <taxon>Acanthomorphata</taxon>
        <taxon>Eupercaria</taxon>
        <taxon>Spariformes</taxon>
        <taxon>Sparidae</taxon>
        <taxon>Sparus</taxon>
    </lineage>
</organism>
<comment type="subcellular location">
    <subcellularLocation>
        <location evidence="1 9">Endoplasmic reticulum membrane</location>
        <topology evidence="1 9">Multi-pass membrane protein</topology>
    </subcellularLocation>
</comment>
<feature type="transmembrane region" description="Helical" evidence="12">
    <location>
        <begin position="118"/>
        <end position="139"/>
    </location>
</feature>
<feature type="compositionally biased region" description="Basic and acidic residues" evidence="11">
    <location>
        <begin position="51"/>
        <end position="70"/>
    </location>
</feature>
<evidence type="ECO:0000313" key="14">
    <source>
        <dbReference type="Proteomes" id="UP000472265"/>
    </source>
</evidence>
<dbReference type="InterPro" id="IPR004299">
    <property type="entry name" value="MBOAT_fam"/>
</dbReference>
<evidence type="ECO:0000256" key="3">
    <source>
        <dbReference type="ARBA" id="ARBA00022679"/>
    </source>
</evidence>
<protein>
    <recommendedName>
        <fullName evidence="9">O-acyltransferase</fullName>
    </recommendedName>
</protein>
<evidence type="ECO:0000256" key="6">
    <source>
        <dbReference type="ARBA" id="ARBA00022989"/>
    </source>
</evidence>
<dbReference type="GO" id="GO:0005789">
    <property type="term" value="C:endoplasmic reticulum membrane"/>
    <property type="evidence" value="ECO:0007669"/>
    <property type="project" value="UniProtKB-SubCell"/>
</dbReference>
<reference evidence="13" key="3">
    <citation type="submission" date="2025-09" db="UniProtKB">
        <authorList>
            <consortium name="Ensembl"/>
        </authorList>
    </citation>
    <scope>IDENTIFICATION</scope>
</reference>
<feature type="transmembrane region" description="Helical" evidence="12">
    <location>
        <begin position="437"/>
        <end position="455"/>
    </location>
</feature>
<reference evidence="13" key="2">
    <citation type="submission" date="2025-08" db="UniProtKB">
        <authorList>
            <consortium name="Ensembl"/>
        </authorList>
    </citation>
    <scope>IDENTIFICATION</scope>
</reference>
<evidence type="ECO:0000256" key="11">
    <source>
        <dbReference type="SAM" id="MobiDB-lite"/>
    </source>
</evidence>
<dbReference type="PANTHER" id="PTHR10408:SF19">
    <property type="entry name" value="O-ACYLTRANSFERASE"/>
    <property type="match status" value="1"/>
</dbReference>
<feature type="region of interest" description="Disordered" evidence="11">
    <location>
        <begin position="1"/>
        <end position="87"/>
    </location>
</feature>
<keyword evidence="3 9" id="KW-0808">Transferase</keyword>